<evidence type="ECO:0000313" key="5">
    <source>
        <dbReference type="EMBL" id="ALS73814.1"/>
    </source>
</evidence>
<dbReference type="InterPro" id="IPR000086">
    <property type="entry name" value="NUDIX_hydrolase_dom"/>
</dbReference>
<organism evidence="5 6">
    <name type="scientific">Planococcus rifietoensis</name>
    <dbReference type="NCBI Taxonomy" id="200991"/>
    <lineage>
        <taxon>Bacteria</taxon>
        <taxon>Bacillati</taxon>
        <taxon>Bacillota</taxon>
        <taxon>Bacilli</taxon>
        <taxon>Bacillales</taxon>
        <taxon>Caryophanaceae</taxon>
        <taxon>Planococcus</taxon>
    </lineage>
</organism>
<dbReference type="GO" id="GO:0019693">
    <property type="term" value="P:ribose phosphate metabolic process"/>
    <property type="evidence" value="ECO:0007669"/>
    <property type="project" value="TreeGrafter"/>
</dbReference>
<dbReference type="Pfam" id="PF00293">
    <property type="entry name" value="NUDIX"/>
    <property type="match status" value="1"/>
</dbReference>
<reference evidence="5" key="1">
    <citation type="submission" date="2016-01" db="EMBL/GenBank/DDBJ databases">
        <title>Complete genome of Planococcus rifietoensis type strain M8.</title>
        <authorList>
            <person name="See-Too W.S."/>
        </authorList>
    </citation>
    <scope>NUCLEOTIDE SEQUENCE [LARGE SCALE GENOMIC DNA]</scope>
    <source>
        <strain evidence="5">M8</strain>
    </source>
</reference>
<dbReference type="PROSITE" id="PS51462">
    <property type="entry name" value="NUDIX"/>
    <property type="match status" value="1"/>
</dbReference>
<protein>
    <submittedName>
        <fullName evidence="5">ADP-ribose pyrophosphatase</fullName>
    </submittedName>
</protein>
<keyword evidence="2 3" id="KW-0378">Hydrolase</keyword>
<dbReference type="InterPro" id="IPR020476">
    <property type="entry name" value="Nudix_hydrolase"/>
</dbReference>
<dbReference type="InterPro" id="IPR015797">
    <property type="entry name" value="NUDIX_hydrolase-like_dom_sf"/>
</dbReference>
<evidence type="ECO:0000256" key="1">
    <source>
        <dbReference type="ARBA" id="ARBA00001946"/>
    </source>
</evidence>
<dbReference type="PROSITE" id="PS00893">
    <property type="entry name" value="NUDIX_BOX"/>
    <property type="match status" value="1"/>
</dbReference>
<dbReference type="FunFam" id="3.90.79.10:FF:000024">
    <property type="entry name" value="ADP-ribose pyrophosphatase"/>
    <property type="match status" value="1"/>
</dbReference>
<dbReference type="SUPFAM" id="SSF55811">
    <property type="entry name" value="Nudix"/>
    <property type="match status" value="1"/>
</dbReference>
<comment type="cofactor">
    <cofactor evidence="1">
        <name>Mg(2+)</name>
        <dbReference type="ChEBI" id="CHEBI:18420"/>
    </cofactor>
</comment>
<name>A0A0U2Q5R4_9BACL</name>
<dbReference type="STRING" id="200991.AUC31_00470"/>
<dbReference type="Proteomes" id="UP000067683">
    <property type="component" value="Chromosome"/>
</dbReference>
<dbReference type="GO" id="GO:0005829">
    <property type="term" value="C:cytosol"/>
    <property type="evidence" value="ECO:0007669"/>
    <property type="project" value="TreeGrafter"/>
</dbReference>
<proteinExistence type="inferred from homology"/>
<feature type="domain" description="Nudix hydrolase" evidence="4">
    <location>
        <begin position="40"/>
        <end position="171"/>
    </location>
</feature>
<dbReference type="CDD" id="cd03424">
    <property type="entry name" value="NUDIX_ADPRase_Nudt5_UGPPase_Nudt14"/>
    <property type="match status" value="1"/>
</dbReference>
<dbReference type="PRINTS" id="PR00502">
    <property type="entry name" value="NUDIXFAMILY"/>
</dbReference>
<dbReference type="PANTHER" id="PTHR11839">
    <property type="entry name" value="UDP/ADP-SUGAR PYROPHOSPHATASE"/>
    <property type="match status" value="1"/>
</dbReference>
<dbReference type="PANTHER" id="PTHR11839:SF18">
    <property type="entry name" value="NUDIX HYDROLASE DOMAIN-CONTAINING PROTEIN"/>
    <property type="match status" value="1"/>
</dbReference>
<dbReference type="EMBL" id="CP013659">
    <property type="protein sequence ID" value="ALS73814.1"/>
    <property type="molecule type" value="Genomic_DNA"/>
</dbReference>
<dbReference type="InterPro" id="IPR020084">
    <property type="entry name" value="NUDIX_hydrolase_CS"/>
</dbReference>
<keyword evidence="6" id="KW-1185">Reference proteome</keyword>
<evidence type="ECO:0000256" key="2">
    <source>
        <dbReference type="ARBA" id="ARBA00022801"/>
    </source>
</evidence>
<dbReference type="OrthoDB" id="9806150at2"/>
<dbReference type="GO" id="GO:0006753">
    <property type="term" value="P:nucleoside phosphate metabolic process"/>
    <property type="evidence" value="ECO:0007669"/>
    <property type="project" value="TreeGrafter"/>
</dbReference>
<evidence type="ECO:0000259" key="4">
    <source>
        <dbReference type="PROSITE" id="PS51462"/>
    </source>
</evidence>
<dbReference type="KEGG" id="prt:AUC31_00470"/>
<evidence type="ECO:0000313" key="6">
    <source>
        <dbReference type="Proteomes" id="UP000067683"/>
    </source>
</evidence>
<comment type="similarity">
    <text evidence="3">Belongs to the Nudix hydrolase family.</text>
</comment>
<dbReference type="AlphaFoldDB" id="A0A0U2Q5R4"/>
<gene>
    <name evidence="5" type="ORF">AUC31_00470</name>
</gene>
<dbReference type="Gene3D" id="3.90.79.10">
    <property type="entry name" value="Nucleoside Triphosphate Pyrophosphohydrolase"/>
    <property type="match status" value="1"/>
</dbReference>
<accession>A0A0U2Q5R4</accession>
<sequence length="183" mass="20606">MKKFEEKTIHSERLYEGKVINLKVDDVTLPNGKQSKRELIEHPGAVAVIALTGEKKIIMVEQYRKALERSLVEIPAGKLEPGEAPEYTAMRELEEETGYSADKLEKVISFSTSPGFADEVVHVFFASGLHRAVNDAVTDDDEFVELLEVTVEEAQGMIDNERIFDAKTAYAVQWVKNYLSDKN</sequence>
<evidence type="ECO:0000256" key="3">
    <source>
        <dbReference type="RuleBase" id="RU003476"/>
    </source>
</evidence>
<dbReference type="RefSeq" id="WP_058380524.1">
    <property type="nucleotide sequence ID" value="NZ_CP013659.2"/>
</dbReference>
<dbReference type="GO" id="GO:0016462">
    <property type="term" value="F:pyrophosphatase activity"/>
    <property type="evidence" value="ECO:0007669"/>
    <property type="project" value="UniProtKB-ARBA"/>
</dbReference>